<evidence type="ECO:0000256" key="2">
    <source>
        <dbReference type="SAM" id="SignalP"/>
    </source>
</evidence>
<evidence type="ECO:0000313" key="3">
    <source>
        <dbReference type="EMBL" id="CAG5086356.1"/>
    </source>
</evidence>
<gene>
    <name evidence="3" type="ORF">CRYO30217_03093</name>
</gene>
<dbReference type="EMBL" id="OU015584">
    <property type="protein sequence ID" value="CAG5086356.1"/>
    <property type="molecule type" value="Genomic_DNA"/>
</dbReference>
<dbReference type="KEGG" id="ptan:CRYO30217_03093"/>
<keyword evidence="4" id="KW-1185">Reference proteome</keyword>
<feature type="region of interest" description="Disordered" evidence="1">
    <location>
        <begin position="167"/>
        <end position="189"/>
    </location>
</feature>
<proteinExistence type="predicted"/>
<accession>A0A916JQJ1</accession>
<reference evidence="3" key="1">
    <citation type="submission" date="2021-04" db="EMBL/GenBank/DDBJ databases">
        <authorList>
            <person name="Rodrigo-Torres L."/>
            <person name="Arahal R. D."/>
            <person name="Lucena T."/>
        </authorList>
    </citation>
    <scope>NUCLEOTIDE SEQUENCE</scope>
    <source>
        <strain evidence="3">AS29M-1</strain>
    </source>
</reference>
<dbReference type="RefSeq" id="WP_258543283.1">
    <property type="nucleotide sequence ID" value="NZ_OU015584.1"/>
</dbReference>
<evidence type="ECO:0008006" key="5">
    <source>
        <dbReference type="Google" id="ProtNLM"/>
    </source>
</evidence>
<feature type="chain" id="PRO_5037885003" description="SPOR domain-containing protein" evidence="2">
    <location>
        <begin position="22"/>
        <end position="189"/>
    </location>
</feature>
<evidence type="ECO:0000313" key="4">
    <source>
        <dbReference type="Proteomes" id="UP000683507"/>
    </source>
</evidence>
<organism evidence="3 4">
    <name type="scientific">Parvicella tangerina</name>
    <dbReference type="NCBI Taxonomy" id="2829795"/>
    <lineage>
        <taxon>Bacteria</taxon>
        <taxon>Pseudomonadati</taxon>
        <taxon>Bacteroidota</taxon>
        <taxon>Flavobacteriia</taxon>
        <taxon>Flavobacteriales</taxon>
        <taxon>Parvicellaceae</taxon>
        <taxon>Parvicella</taxon>
    </lineage>
</organism>
<feature type="signal peptide" evidence="2">
    <location>
        <begin position="1"/>
        <end position="21"/>
    </location>
</feature>
<evidence type="ECO:0000256" key="1">
    <source>
        <dbReference type="SAM" id="MobiDB-lite"/>
    </source>
</evidence>
<name>A0A916JQJ1_9FLAO</name>
<dbReference type="AlphaFoldDB" id="A0A916JQJ1"/>
<sequence length="189" mass="21453">MKSIAILGVLFLSGLFFQVVAQDTTSTGKNWRLFPAKQEHKMDTSKLMKPQQLDFSRPDGAVTVHQDTRIDAIGSQLKSEPYFYGYTLQLEVSQQKSNIKEARYKILKIKPDIELDDPYEAPNIYLYAGRFYDRVSAYQFKNEIAKYFPNAIVVGPKKMDLPRIPEPEIPEIDTDTLANPNGLEGGMGQ</sequence>
<protein>
    <recommendedName>
        <fullName evidence="5">SPOR domain-containing protein</fullName>
    </recommendedName>
</protein>
<dbReference type="Proteomes" id="UP000683507">
    <property type="component" value="Chromosome"/>
</dbReference>
<keyword evidence="2" id="KW-0732">Signal</keyword>